<dbReference type="RefSeq" id="WP_378554644.1">
    <property type="nucleotide sequence ID" value="NZ_JBHSBA010000015.1"/>
</dbReference>
<evidence type="ECO:0000313" key="2">
    <source>
        <dbReference type="EMBL" id="MFC4127808.1"/>
    </source>
</evidence>
<sequence>MGPVDACGGLLFYTDGGLMSTTLSAVDRPPFIDDSLDGGTATEKRRAYESIINYCATFDVDETTGTVIHHVQFSTFPNFVGRDLRRTCVFEADTLKLDTPPMNFGGEPLASYILWQRTK</sequence>
<evidence type="ECO:0000259" key="1">
    <source>
        <dbReference type="Pfam" id="PF13924"/>
    </source>
</evidence>
<protein>
    <submittedName>
        <fullName evidence="2">Lipocalin-like domain-containing protein</fullName>
    </submittedName>
</protein>
<dbReference type="Proteomes" id="UP001595767">
    <property type="component" value="Unassembled WGS sequence"/>
</dbReference>
<comment type="caution">
    <text evidence="2">The sequence shown here is derived from an EMBL/GenBank/DDBJ whole genome shotgun (WGS) entry which is preliminary data.</text>
</comment>
<proteinExistence type="predicted"/>
<accession>A0ABV8LBD2</accession>
<name>A0ABV8LBD2_9NOCA</name>
<evidence type="ECO:0000313" key="3">
    <source>
        <dbReference type="Proteomes" id="UP001595767"/>
    </source>
</evidence>
<gene>
    <name evidence="2" type="ORF">ACFOW8_23050</name>
</gene>
<dbReference type="Pfam" id="PF13924">
    <property type="entry name" value="Lipocalin_5"/>
    <property type="match status" value="1"/>
</dbReference>
<keyword evidence="3" id="KW-1185">Reference proteome</keyword>
<organism evidence="2 3">
    <name type="scientific">Nocardia rhizosphaerae</name>
    <dbReference type="NCBI Taxonomy" id="1691571"/>
    <lineage>
        <taxon>Bacteria</taxon>
        <taxon>Bacillati</taxon>
        <taxon>Actinomycetota</taxon>
        <taxon>Actinomycetes</taxon>
        <taxon>Mycobacteriales</taxon>
        <taxon>Nocardiaceae</taxon>
        <taxon>Nocardia</taxon>
    </lineage>
</organism>
<dbReference type="EMBL" id="JBHSBA010000015">
    <property type="protein sequence ID" value="MFC4127808.1"/>
    <property type="molecule type" value="Genomic_DNA"/>
</dbReference>
<dbReference type="InterPro" id="IPR024311">
    <property type="entry name" value="Lipocalin-like"/>
</dbReference>
<reference evidence="3" key="1">
    <citation type="journal article" date="2019" name="Int. J. Syst. Evol. Microbiol.">
        <title>The Global Catalogue of Microorganisms (GCM) 10K type strain sequencing project: providing services to taxonomists for standard genome sequencing and annotation.</title>
        <authorList>
            <consortium name="The Broad Institute Genomics Platform"/>
            <consortium name="The Broad Institute Genome Sequencing Center for Infectious Disease"/>
            <person name="Wu L."/>
            <person name="Ma J."/>
        </authorList>
    </citation>
    <scope>NUCLEOTIDE SEQUENCE [LARGE SCALE GENOMIC DNA]</scope>
    <source>
        <strain evidence="3">CGMCC 4.7204</strain>
    </source>
</reference>
<feature type="domain" description="Lipocalin-like" evidence="1">
    <location>
        <begin position="8"/>
        <end position="117"/>
    </location>
</feature>